<feature type="compositionally biased region" description="Polar residues" evidence="1">
    <location>
        <begin position="73"/>
        <end position="89"/>
    </location>
</feature>
<reference evidence="2" key="1">
    <citation type="submission" date="2021-01" db="EMBL/GenBank/DDBJ databases">
        <authorList>
            <person name="Corre E."/>
            <person name="Pelletier E."/>
            <person name="Niang G."/>
            <person name="Scheremetjew M."/>
            <person name="Finn R."/>
            <person name="Kale V."/>
            <person name="Holt S."/>
            <person name="Cochrane G."/>
            <person name="Meng A."/>
            <person name="Brown T."/>
            <person name="Cohen L."/>
        </authorList>
    </citation>
    <scope>NUCLEOTIDE SEQUENCE</scope>
    <source>
        <strain evidence="2">RCC3387</strain>
    </source>
</reference>
<protein>
    <submittedName>
        <fullName evidence="2">Uncharacterized protein</fullName>
    </submittedName>
</protein>
<accession>A0A7S2KSG7</accession>
<dbReference type="EMBL" id="HBGW01051565">
    <property type="protein sequence ID" value="CAD9585531.1"/>
    <property type="molecule type" value="Transcribed_RNA"/>
</dbReference>
<organism evidence="2">
    <name type="scientific">Zooxanthella nutricula</name>
    <dbReference type="NCBI Taxonomy" id="1333877"/>
    <lineage>
        <taxon>Eukaryota</taxon>
        <taxon>Sar</taxon>
        <taxon>Alveolata</taxon>
        <taxon>Dinophyceae</taxon>
        <taxon>Peridiniales</taxon>
        <taxon>Peridiniales incertae sedis</taxon>
        <taxon>Zooxanthella</taxon>
    </lineage>
</organism>
<proteinExistence type="predicted"/>
<evidence type="ECO:0000256" key="1">
    <source>
        <dbReference type="SAM" id="MobiDB-lite"/>
    </source>
</evidence>
<dbReference type="AlphaFoldDB" id="A0A7S2KSG7"/>
<sequence>MLCNALLAASLPLGRVAAFALLLAAVTAPYIVCVASDALSPSCAMPPADPPNASSVSAEDAESGARPAKRCGGNSSISAELTTNATSSRIELESDGV</sequence>
<name>A0A7S2KSG7_9DINO</name>
<evidence type="ECO:0000313" key="2">
    <source>
        <dbReference type="EMBL" id="CAD9585531.1"/>
    </source>
</evidence>
<feature type="region of interest" description="Disordered" evidence="1">
    <location>
        <begin position="44"/>
        <end position="97"/>
    </location>
</feature>
<gene>
    <name evidence="2" type="ORF">BRAN1462_LOCUS32755</name>
</gene>